<dbReference type="Proteomes" id="UP000016935">
    <property type="component" value="Unassembled WGS sequence"/>
</dbReference>
<keyword evidence="3" id="KW-1185">Reference proteome</keyword>
<organism evidence="2 3">
    <name type="scientific">Exserohilum turcicum (strain 28A)</name>
    <name type="common">Northern leaf blight fungus</name>
    <name type="synonym">Setosphaeria turcica</name>
    <dbReference type="NCBI Taxonomy" id="671987"/>
    <lineage>
        <taxon>Eukaryota</taxon>
        <taxon>Fungi</taxon>
        <taxon>Dikarya</taxon>
        <taxon>Ascomycota</taxon>
        <taxon>Pezizomycotina</taxon>
        <taxon>Dothideomycetes</taxon>
        <taxon>Pleosporomycetidae</taxon>
        <taxon>Pleosporales</taxon>
        <taxon>Pleosporineae</taxon>
        <taxon>Pleosporaceae</taxon>
        <taxon>Exserohilum</taxon>
    </lineage>
</organism>
<dbReference type="GO" id="GO:0016491">
    <property type="term" value="F:oxidoreductase activity"/>
    <property type="evidence" value="ECO:0007669"/>
    <property type="project" value="TreeGrafter"/>
</dbReference>
<name>R0K663_EXST2</name>
<dbReference type="PANTHER" id="PTHR43544:SF32">
    <property type="entry name" value="CHAIN DEHYDROGENASE, PUTATIVE (AFU_ORTHOLOGUE AFUA_5G01530)-RELATED"/>
    <property type="match status" value="1"/>
</dbReference>
<sequence>MADSSIILITGGNTGIGYESVKALYASSQPHKILMGSRSLEKANDAISKLKSEVSASKSDVEPIQIDIEDDESIERAFKHVESKYRRLDALVNNAGGSFDGMIREDPSPKGIRAAWEKTHSLNVTSTQVVTQTFAPLLIASSNPRLLFVTSGLSSLENCAGGGDASASLFAKEQPKGWPKPPQWTPTAYRSSKVALNMVMLSWEKMLAVDGVKVFAISPGFLATGLGGMTAEFMRKMGAGEPSVGGEFIKDVIEGKRDGDAGKVINKDGVQPW</sequence>
<dbReference type="RefSeq" id="XP_008028297.1">
    <property type="nucleotide sequence ID" value="XM_008030106.1"/>
</dbReference>
<evidence type="ECO:0008006" key="4">
    <source>
        <dbReference type="Google" id="ProtNLM"/>
    </source>
</evidence>
<dbReference type="GO" id="GO:0005737">
    <property type="term" value="C:cytoplasm"/>
    <property type="evidence" value="ECO:0007669"/>
    <property type="project" value="TreeGrafter"/>
</dbReference>
<evidence type="ECO:0000256" key="1">
    <source>
        <dbReference type="ARBA" id="ARBA00006484"/>
    </source>
</evidence>
<dbReference type="EMBL" id="KB908814">
    <property type="protein sequence ID" value="EOA83812.1"/>
    <property type="molecule type" value="Genomic_DNA"/>
</dbReference>
<dbReference type="PANTHER" id="PTHR43544">
    <property type="entry name" value="SHORT-CHAIN DEHYDROGENASE/REDUCTASE"/>
    <property type="match status" value="1"/>
</dbReference>
<reference evidence="2 3" key="1">
    <citation type="journal article" date="2012" name="PLoS Pathog.">
        <title>Diverse lifestyles and strategies of plant pathogenesis encoded in the genomes of eighteen Dothideomycetes fungi.</title>
        <authorList>
            <person name="Ohm R.A."/>
            <person name="Feau N."/>
            <person name="Henrissat B."/>
            <person name="Schoch C.L."/>
            <person name="Horwitz B.A."/>
            <person name="Barry K.W."/>
            <person name="Condon B.J."/>
            <person name="Copeland A.C."/>
            <person name="Dhillon B."/>
            <person name="Glaser F."/>
            <person name="Hesse C.N."/>
            <person name="Kosti I."/>
            <person name="LaButti K."/>
            <person name="Lindquist E.A."/>
            <person name="Lucas S."/>
            <person name="Salamov A.A."/>
            <person name="Bradshaw R.E."/>
            <person name="Ciuffetti L."/>
            <person name="Hamelin R.C."/>
            <person name="Kema G.H.J."/>
            <person name="Lawrence C."/>
            <person name="Scott J.A."/>
            <person name="Spatafora J.W."/>
            <person name="Turgeon B.G."/>
            <person name="de Wit P.J.G.M."/>
            <person name="Zhong S."/>
            <person name="Goodwin S.B."/>
            <person name="Grigoriev I.V."/>
        </authorList>
    </citation>
    <scope>NUCLEOTIDE SEQUENCE [LARGE SCALE GENOMIC DNA]</scope>
    <source>
        <strain evidence="3">28A</strain>
    </source>
</reference>
<dbReference type="PRINTS" id="PR00081">
    <property type="entry name" value="GDHRDH"/>
</dbReference>
<dbReference type="GO" id="GO:0019748">
    <property type="term" value="P:secondary metabolic process"/>
    <property type="evidence" value="ECO:0007669"/>
    <property type="project" value="TreeGrafter"/>
</dbReference>
<dbReference type="AlphaFoldDB" id="R0K663"/>
<dbReference type="Pfam" id="PF00106">
    <property type="entry name" value="adh_short"/>
    <property type="match status" value="1"/>
</dbReference>
<dbReference type="InterPro" id="IPR036291">
    <property type="entry name" value="NAD(P)-bd_dom_sf"/>
</dbReference>
<accession>R0K663</accession>
<dbReference type="InterPro" id="IPR051468">
    <property type="entry name" value="Fungal_SecMetab_SDRs"/>
</dbReference>
<evidence type="ECO:0000313" key="2">
    <source>
        <dbReference type="EMBL" id="EOA83812.1"/>
    </source>
</evidence>
<protein>
    <recommendedName>
        <fullName evidence="4">NAD(P)-binding protein</fullName>
    </recommendedName>
</protein>
<dbReference type="HOGENOM" id="CLU_010194_9_0_1"/>
<evidence type="ECO:0000313" key="3">
    <source>
        <dbReference type="Proteomes" id="UP000016935"/>
    </source>
</evidence>
<dbReference type="eggNOG" id="KOG1611">
    <property type="taxonomic scope" value="Eukaryota"/>
</dbReference>
<dbReference type="Gene3D" id="3.40.50.720">
    <property type="entry name" value="NAD(P)-binding Rossmann-like Domain"/>
    <property type="match status" value="1"/>
</dbReference>
<dbReference type="GeneID" id="19401731"/>
<reference evidence="2 3" key="2">
    <citation type="journal article" date="2013" name="PLoS Genet.">
        <title>Comparative genome structure, secondary metabolite, and effector coding capacity across Cochliobolus pathogens.</title>
        <authorList>
            <person name="Condon B.J."/>
            <person name="Leng Y."/>
            <person name="Wu D."/>
            <person name="Bushley K.E."/>
            <person name="Ohm R.A."/>
            <person name="Otillar R."/>
            <person name="Martin J."/>
            <person name="Schackwitz W."/>
            <person name="Grimwood J."/>
            <person name="MohdZainudin N."/>
            <person name="Xue C."/>
            <person name="Wang R."/>
            <person name="Manning V.A."/>
            <person name="Dhillon B."/>
            <person name="Tu Z.J."/>
            <person name="Steffenson B.J."/>
            <person name="Salamov A."/>
            <person name="Sun H."/>
            <person name="Lowry S."/>
            <person name="LaButti K."/>
            <person name="Han J."/>
            <person name="Copeland A."/>
            <person name="Lindquist E."/>
            <person name="Barry K."/>
            <person name="Schmutz J."/>
            <person name="Baker S.E."/>
            <person name="Ciuffetti L.M."/>
            <person name="Grigoriev I.V."/>
            <person name="Zhong S."/>
            <person name="Turgeon B.G."/>
        </authorList>
    </citation>
    <scope>NUCLEOTIDE SEQUENCE [LARGE SCALE GENOMIC DNA]</scope>
    <source>
        <strain evidence="3">28A</strain>
    </source>
</reference>
<comment type="similarity">
    <text evidence="1">Belongs to the short-chain dehydrogenases/reductases (SDR) family.</text>
</comment>
<dbReference type="OrthoDB" id="1933717at2759"/>
<gene>
    <name evidence="2" type="ORF">SETTUDRAFT_180008</name>
</gene>
<proteinExistence type="inferred from homology"/>
<dbReference type="SUPFAM" id="SSF51735">
    <property type="entry name" value="NAD(P)-binding Rossmann-fold domains"/>
    <property type="match status" value="1"/>
</dbReference>
<dbReference type="InterPro" id="IPR002347">
    <property type="entry name" value="SDR_fam"/>
</dbReference>